<sequence>MVRTREASSSRTRGALQDMHHVIPGPNDMAVLYLQDQHRSKNIWSEQGGDLVTVHQPHRVYDLDECVRPYVISFGFYEINRIRGINIDHGLYQLCLNDGGVRLTCFIYVLRRWHQHYRTSPMLIGLPIDGAPVTGPSGSFGPNELCLRLLGRVPLRTTYRGGSLKLTWLESQFQTPPNEATEDQLIMFIFYYGRLVKPHQNCVKESMTWVVSLPAIHWICARRGLLEYGEAEHLDAALAKDEIAFRERGQVFRDVGPSMSVPSTSMSWDDGSAPGHARVRLVETPPRPPLGNPRDGKIVRCF</sequence>
<comment type="caution">
    <text evidence="2">The sequence shown here is derived from an EMBL/GenBank/DDBJ whole genome shotgun (WGS) entry which is preliminary data.</text>
</comment>
<organism evidence="2 3">
    <name type="scientific">Actinidia rufa</name>
    <dbReference type="NCBI Taxonomy" id="165716"/>
    <lineage>
        <taxon>Eukaryota</taxon>
        <taxon>Viridiplantae</taxon>
        <taxon>Streptophyta</taxon>
        <taxon>Embryophyta</taxon>
        <taxon>Tracheophyta</taxon>
        <taxon>Spermatophyta</taxon>
        <taxon>Magnoliopsida</taxon>
        <taxon>eudicotyledons</taxon>
        <taxon>Gunneridae</taxon>
        <taxon>Pentapetalae</taxon>
        <taxon>asterids</taxon>
        <taxon>Ericales</taxon>
        <taxon>Actinidiaceae</taxon>
        <taxon>Actinidia</taxon>
    </lineage>
</organism>
<evidence type="ECO:0000256" key="1">
    <source>
        <dbReference type="SAM" id="MobiDB-lite"/>
    </source>
</evidence>
<protein>
    <submittedName>
        <fullName evidence="2">Uncharacterized protein</fullName>
    </submittedName>
</protein>
<dbReference type="Proteomes" id="UP000585474">
    <property type="component" value="Unassembled WGS sequence"/>
</dbReference>
<dbReference type="OrthoDB" id="10670454at2759"/>
<evidence type="ECO:0000313" key="3">
    <source>
        <dbReference type="Proteomes" id="UP000585474"/>
    </source>
</evidence>
<feature type="region of interest" description="Disordered" evidence="1">
    <location>
        <begin position="256"/>
        <end position="275"/>
    </location>
</feature>
<dbReference type="AlphaFoldDB" id="A0A7J0G0I9"/>
<dbReference type="EMBL" id="BJWL01000017">
    <property type="protein sequence ID" value="GFZ04433.1"/>
    <property type="molecule type" value="Genomic_DNA"/>
</dbReference>
<name>A0A7J0G0I9_9ERIC</name>
<reference evidence="2 3" key="1">
    <citation type="submission" date="2019-07" db="EMBL/GenBank/DDBJ databases">
        <title>De Novo Assembly of kiwifruit Actinidia rufa.</title>
        <authorList>
            <person name="Sugita-Konishi S."/>
            <person name="Sato K."/>
            <person name="Mori E."/>
            <person name="Abe Y."/>
            <person name="Kisaki G."/>
            <person name="Hamano K."/>
            <person name="Suezawa K."/>
            <person name="Otani M."/>
            <person name="Fukuda T."/>
            <person name="Manabe T."/>
            <person name="Gomi K."/>
            <person name="Tabuchi M."/>
            <person name="Akimitsu K."/>
            <person name="Kataoka I."/>
        </authorList>
    </citation>
    <scope>NUCLEOTIDE SEQUENCE [LARGE SCALE GENOMIC DNA]</scope>
    <source>
        <strain evidence="3">cv. Fuchu</strain>
    </source>
</reference>
<accession>A0A7J0G0I9</accession>
<keyword evidence="3" id="KW-1185">Reference proteome</keyword>
<evidence type="ECO:0000313" key="2">
    <source>
        <dbReference type="EMBL" id="GFZ04433.1"/>
    </source>
</evidence>
<proteinExistence type="predicted"/>
<gene>
    <name evidence="2" type="ORF">Acr_17g0000050</name>
</gene>